<keyword evidence="4" id="KW-1003">Cell membrane</keyword>
<evidence type="ECO:0000256" key="3">
    <source>
        <dbReference type="ARBA" id="ARBA00012438"/>
    </source>
</evidence>
<dbReference type="InterPro" id="IPR036890">
    <property type="entry name" value="HATPase_C_sf"/>
</dbReference>
<dbReference type="CDD" id="cd00082">
    <property type="entry name" value="HisKA"/>
    <property type="match status" value="1"/>
</dbReference>
<dbReference type="InterPro" id="IPR036097">
    <property type="entry name" value="HisK_dim/P_sf"/>
</dbReference>
<dbReference type="EMBL" id="JACWUN010000015">
    <property type="protein sequence ID" value="MBD1401439.1"/>
    <property type="molecule type" value="Genomic_DNA"/>
</dbReference>
<evidence type="ECO:0000256" key="4">
    <source>
        <dbReference type="ARBA" id="ARBA00022475"/>
    </source>
</evidence>
<evidence type="ECO:0000256" key="7">
    <source>
        <dbReference type="ARBA" id="ARBA00022692"/>
    </source>
</evidence>
<dbReference type="Pfam" id="PF00512">
    <property type="entry name" value="HisKA"/>
    <property type="match status" value="1"/>
</dbReference>
<dbReference type="PROSITE" id="PS50109">
    <property type="entry name" value="HIS_KIN"/>
    <property type="match status" value="1"/>
</dbReference>
<evidence type="ECO:0000256" key="1">
    <source>
        <dbReference type="ARBA" id="ARBA00000085"/>
    </source>
</evidence>
<keyword evidence="10" id="KW-0067">ATP-binding</keyword>
<dbReference type="SMART" id="SM00387">
    <property type="entry name" value="HATPase_c"/>
    <property type="match status" value="1"/>
</dbReference>
<dbReference type="Proteomes" id="UP000632828">
    <property type="component" value="Unassembled WGS sequence"/>
</dbReference>
<comment type="caution">
    <text evidence="18">The sequence shown here is derived from an EMBL/GenBank/DDBJ whole genome shotgun (WGS) entry which is preliminary data.</text>
</comment>
<keyword evidence="8" id="KW-0547">Nucleotide-binding</keyword>
<dbReference type="RefSeq" id="WP_191157061.1">
    <property type="nucleotide sequence ID" value="NZ_JACWUN010000015.1"/>
</dbReference>
<evidence type="ECO:0000259" key="15">
    <source>
        <dbReference type="PROSITE" id="PS50109"/>
    </source>
</evidence>
<dbReference type="SUPFAM" id="SSF47384">
    <property type="entry name" value="Homodimeric domain of signal transducing histidine kinase"/>
    <property type="match status" value="1"/>
</dbReference>
<keyword evidence="19" id="KW-1185">Reference proteome</keyword>
<feature type="transmembrane region" description="Helical" evidence="14">
    <location>
        <begin position="21"/>
        <end position="42"/>
    </location>
</feature>
<organism evidence="18 19">
    <name type="scientific">Pelovirga terrestris</name>
    <dbReference type="NCBI Taxonomy" id="2771352"/>
    <lineage>
        <taxon>Bacteria</taxon>
        <taxon>Pseudomonadati</taxon>
        <taxon>Thermodesulfobacteriota</taxon>
        <taxon>Desulfuromonadia</taxon>
        <taxon>Geobacterales</taxon>
        <taxon>Geobacteraceae</taxon>
        <taxon>Pelovirga</taxon>
    </lineage>
</organism>
<keyword evidence="6" id="KW-0808">Transferase</keyword>
<keyword evidence="7 14" id="KW-0812">Transmembrane</keyword>
<dbReference type="Pfam" id="PF08448">
    <property type="entry name" value="PAS_4"/>
    <property type="match status" value="1"/>
</dbReference>
<dbReference type="SMART" id="SM00304">
    <property type="entry name" value="HAMP"/>
    <property type="match status" value="1"/>
</dbReference>
<dbReference type="InterPro" id="IPR013656">
    <property type="entry name" value="PAS_4"/>
</dbReference>
<dbReference type="Pfam" id="PF00672">
    <property type="entry name" value="HAMP"/>
    <property type="match status" value="1"/>
</dbReference>
<keyword evidence="11 14" id="KW-1133">Transmembrane helix</keyword>
<dbReference type="InterPro" id="IPR003661">
    <property type="entry name" value="HisK_dim/P_dom"/>
</dbReference>
<dbReference type="PROSITE" id="PS50112">
    <property type="entry name" value="PAS"/>
    <property type="match status" value="1"/>
</dbReference>
<dbReference type="PANTHER" id="PTHR43065">
    <property type="entry name" value="SENSOR HISTIDINE KINASE"/>
    <property type="match status" value="1"/>
</dbReference>
<dbReference type="SUPFAM" id="SSF158472">
    <property type="entry name" value="HAMP domain-like"/>
    <property type="match status" value="1"/>
</dbReference>
<dbReference type="InterPro" id="IPR035965">
    <property type="entry name" value="PAS-like_dom_sf"/>
</dbReference>
<evidence type="ECO:0000259" key="16">
    <source>
        <dbReference type="PROSITE" id="PS50112"/>
    </source>
</evidence>
<keyword evidence="9" id="KW-0418">Kinase</keyword>
<feature type="domain" description="Histidine kinase" evidence="15">
    <location>
        <begin position="531"/>
        <end position="743"/>
    </location>
</feature>
<evidence type="ECO:0000259" key="17">
    <source>
        <dbReference type="PROSITE" id="PS50885"/>
    </source>
</evidence>
<evidence type="ECO:0000256" key="12">
    <source>
        <dbReference type="ARBA" id="ARBA00023012"/>
    </source>
</evidence>
<dbReference type="InterPro" id="IPR003594">
    <property type="entry name" value="HATPase_dom"/>
</dbReference>
<feature type="transmembrane region" description="Helical" evidence="14">
    <location>
        <begin position="98"/>
        <end position="121"/>
    </location>
</feature>
<dbReference type="CDD" id="cd00130">
    <property type="entry name" value="PAS"/>
    <property type="match status" value="1"/>
</dbReference>
<feature type="transmembrane region" description="Helical" evidence="14">
    <location>
        <begin position="54"/>
        <end position="78"/>
    </location>
</feature>
<accession>A0A8J6R6I7</accession>
<dbReference type="SUPFAM" id="SSF55785">
    <property type="entry name" value="PYP-like sensor domain (PAS domain)"/>
    <property type="match status" value="1"/>
</dbReference>
<keyword evidence="5" id="KW-0597">Phosphoprotein</keyword>
<dbReference type="PANTHER" id="PTHR43065:SF42">
    <property type="entry name" value="TWO-COMPONENT SENSOR PPRA"/>
    <property type="match status" value="1"/>
</dbReference>
<evidence type="ECO:0000256" key="9">
    <source>
        <dbReference type="ARBA" id="ARBA00022777"/>
    </source>
</evidence>
<dbReference type="PROSITE" id="PS50885">
    <property type="entry name" value="HAMP"/>
    <property type="match status" value="1"/>
</dbReference>
<dbReference type="InterPro" id="IPR004358">
    <property type="entry name" value="Sig_transdc_His_kin-like_C"/>
</dbReference>
<dbReference type="EC" id="2.7.13.3" evidence="3"/>
<dbReference type="Gene3D" id="3.30.450.20">
    <property type="entry name" value="PAS domain"/>
    <property type="match status" value="1"/>
</dbReference>
<feature type="transmembrane region" description="Helical" evidence="14">
    <location>
        <begin position="305"/>
        <end position="325"/>
    </location>
</feature>
<evidence type="ECO:0000256" key="11">
    <source>
        <dbReference type="ARBA" id="ARBA00022989"/>
    </source>
</evidence>
<keyword evidence="12" id="KW-0902">Two-component regulatory system</keyword>
<keyword evidence="13 14" id="KW-0472">Membrane</keyword>
<dbReference type="InterPro" id="IPR003660">
    <property type="entry name" value="HAMP_dom"/>
</dbReference>
<dbReference type="PRINTS" id="PR00344">
    <property type="entry name" value="BCTRLSENSOR"/>
</dbReference>
<evidence type="ECO:0000256" key="14">
    <source>
        <dbReference type="SAM" id="Phobius"/>
    </source>
</evidence>
<dbReference type="InterPro" id="IPR000014">
    <property type="entry name" value="PAS"/>
</dbReference>
<feature type="domain" description="PAS" evidence="16">
    <location>
        <begin position="400"/>
        <end position="458"/>
    </location>
</feature>
<dbReference type="CDD" id="cd06225">
    <property type="entry name" value="HAMP"/>
    <property type="match status" value="1"/>
</dbReference>
<dbReference type="InterPro" id="IPR005467">
    <property type="entry name" value="His_kinase_dom"/>
</dbReference>
<name>A0A8J6R6I7_9BACT</name>
<dbReference type="Gene3D" id="1.10.287.130">
    <property type="match status" value="1"/>
</dbReference>
<evidence type="ECO:0000256" key="13">
    <source>
        <dbReference type="ARBA" id="ARBA00023136"/>
    </source>
</evidence>
<comment type="subcellular location">
    <subcellularLocation>
        <location evidence="2">Cell membrane</location>
        <topology evidence="2">Multi-pass membrane protein</topology>
    </subcellularLocation>
</comment>
<evidence type="ECO:0000256" key="2">
    <source>
        <dbReference type="ARBA" id="ARBA00004651"/>
    </source>
</evidence>
<evidence type="ECO:0000313" key="18">
    <source>
        <dbReference type="EMBL" id="MBD1401439.1"/>
    </source>
</evidence>
<dbReference type="Pfam" id="PF19312">
    <property type="entry name" value="NtrY_N"/>
    <property type="match status" value="1"/>
</dbReference>
<proteinExistence type="predicted"/>
<sequence length="745" mass="84323">MTTPDPHSDETPKPRRKSRDWVAILLALVLLLLIPQLEVHLVDLTSQLPISNSIIALAVINLNILLILLFLFLIFRNLFKLLLERRRGVPGAKLRSKLVGAFIALSLIPTLLLFFVSAGFIRNSIDNWFSTQVEMALDESLEVAQTYYRNSEANALYYADQLSQRIRRERLLNEENLPQLRELIKEKQEEYNLGIVEVFSATHEELVRVANPKLPIFDITPATSDPVREGLQGIRFSQITTVGQADLIRGIVPVQSNWDPKDIVGVVVVNYYVPYSLIVKMKEIASSVEQYKTTRSIKGQIQQSYVIVLLLIALIIMFLATWFGFHLARGITVPIQELVSATTRVASGDLDIQLETTSTDEIGALVQAFNKMTGDLRYGRQEINAANLELKRSNLELDRRRNYMEIVLANVTAGVISIDRHGCLTTVNKSAENLLHMKADKVLGRDFREVIPTMYMPQIMTLLKDLFYSEKGTVRQHMTIPIGDEKYTLMINLTTLRDNDNNFMGTVVVFDDLTQLYKAQRMAAWREVARRIAHEIKNPLTPIQLSAQRLRRRYLDRFNAEDDVFDECTSMISKQVDELKNLVNEFSNFARMPATNPTLNNLNDIILECLTLYRQAHKDIRFDTLLDGNLPNSKFDREQIKRVLINLLENAVSATPSSGSITLGTSYNQEINLITLTVSDTGCGIPALNKPRLFEPYFSTKKTGTGLGLAIVSTIVADHNGYIRVKDNEPQGTQFIIELPADDNV</sequence>
<dbReference type="NCBIfam" id="TIGR00229">
    <property type="entry name" value="sensory_box"/>
    <property type="match status" value="1"/>
</dbReference>
<evidence type="ECO:0000256" key="6">
    <source>
        <dbReference type="ARBA" id="ARBA00022679"/>
    </source>
</evidence>
<reference evidence="18" key="1">
    <citation type="submission" date="2020-09" db="EMBL/GenBank/DDBJ databases">
        <title>Pelobacter alkaliphilus sp. nov., a novel anaerobic arsenate-reducing bacterium from terrestrial mud volcano.</title>
        <authorList>
            <person name="Khomyakova M.A."/>
            <person name="Merkel A.Y."/>
            <person name="Slobodkin A.I."/>
        </authorList>
    </citation>
    <scope>NUCLEOTIDE SEQUENCE</scope>
    <source>
        <strain evidence="18">M08fum</strain>
    </source>
</reference>
<feature type="domain" description="HAMP" evidence="17">
    <location>
        <begin position="329"/>
        <end position="381"/>
    </location>
</feature>
<dbReference type="PIRSF" id="PIRSF037532">
    <property type="entry name" value="STHK_NtrY"/>
    <property type="match status" value="1"/>
</dbReference>
<dbReference type="Pfam" id="PF02518">
    <property type="entry name" value="HATPase_c"/>
    <property type="match status" value="1"/>
</dbReference>
<comment type="catalytic activity">
    <reaction evidence="1">
        <text>ATP + protein L-histidine = ADP + protein N-phospho-L-histidine.</text>
        <dbReference type="EC" id="2.7.13.3"/>
    </reaction>
</comment>
<dbReference type="AlphaFoldDB" id="A0A8J6R6I7"/>
<protein>
    <recommendedName>
        <fullName evidence="3">histidine kinase</fullName>
        <ecNumber evidence="3">2.7.13.3</ecNumber>
    </recommendedName>
</protein>
<dbReference type="InterPro" id="IPR017232">
    <property type="entry name" value="NtrY"/>
</dbReference>
<dbReference type="Gene3D" id="6.10.340.10">
    <property type="match status" value="1"/>
</dbReference>
<gene>
    <name evidence="18" type="ORF">ICT70_12215</name>
</gene>
<evidence type="ECO:0000256" key="8">
    <source>
        <dbReference type="ARBA" id="ARBA00022741"/>
    </source>
</evidence>
<dbReference type="InterPro" id="IPR045671">
    <property type="entry name" value="NtrY-like_N"/>
</dbReference>
<dbReference type="SMART" id="SM00388">
    <property type="entry name" value="HisKA"/>
    <property type="match status" value="1"/>
</dbReference>
<dbReference type="GO" id="GO:0005886">
    <property type="term" value="C:plasma membrane"/>
    <property type="evidence" value="ECO:0007669"/>
    <property type="project" value="UniProtKB-SubCell"/>
</dbReference>
<evidence type="ECO:0000313" key="19">
    <source>
        <dbReference type="Proteomes" id="UP000632828"/>
    </source>
</evidence>
<dbReference type="GO" id="GO:0005524">
    <property type="term" value="F:ATP binding"/>
    <property type="evidence" value="ECO:0007669"/>
    <property type="project" value="UniProtKB-KW"/>
</dbReference>
<dbReference type="Gene3D" id="3.30.565.10">
    <property type="entry name" value="Histidine kinase-like ATPase, C-terminal domain"/>
    <property type="match status" value="1"/>
</dbReference>
<dbReference type="SUPFAM" id="SSF55874">
    <property type="entry name" value="ATPase domain of HSP90 chaperone/DNA topoisomerase II/histidine kinase"/>
    <property type="match status" value="1"/>
</dbReference>
<dbReference type="SMART" id="SM00091">
    <property type="entry name" value="PAS"/>
    <property type="match status" value="1"/>
</dbReference>
<evidence type="ECO:0000256" key="5">
    <source>
        <dbReference type="ARBA" id="ARBA00022553"/>
    </source>
</evidence>
<evidence type="ECO:0000256" key="10">
    <source>
        <dbReference type="ARBA" id="ARBA00022840"/>
    </source>
</evidence>
<dbReference type="GO" id="GO:0000155">
    <property type="term" value="F:phosphorelay sensor kinase activity"/>
    <property type="evidence" value="ECO:0007669"/>
    <property type="project" value="InterPro"/>
</dbReference>